<dbReference type="InterPro" id="IPR037026">
    <property type="entry name" value="Vgr_OB-fold_dom_sf"/>
</dbReference>
<accession>A0A327Z807</accession>
<evidence type="ECO:0000313" key="2">
    <source>
        <dbReference type="EMBL" id="RAK34479.1"/>
    </source>
</evidence>
<proteinExistence type="predicted"/>
<evidence type="ECO:0000313" key="3">
    <source>
        <dbReference type="Proteomes" id="UP000249341"/>
    </source>
</evidence>
<dbReference type="RefSeq" id="WP_111651155.1">
    <property type="nucleotide sequence ID" value="NZ_JACHWI010000011.1"/>
</dbReference>
<dbReference type="EMBL" id="QLMJ01000011">
    <property type="protein sequence ID" value="RAK34479.1"/>
    <property type="molecule type" value="Genomic_DNA"/>
</dbReference>
<sequence length="212" mass="22571">MDDLWHRGSEADRESDGFLTGLAVGEVTDNKDPDNLARVRVRLPWHAGSDTSFWARAAMPMAGGGRGTYFLPEVGDEVLVGAENGDPSHLFVLGVLWNGKQLPPQDNADGTNNIRMIRSRSGHTVRFNDDQGKPEVEISLADGKRILLDQQKITIDDGSNDVTLTAASGAIDISAASQLTLKAATIAIEASASMTVTSSGTLTINGSLVRIN</sequence>
<dbReference type="AlphaFoldDB" id="A0A327Z807"/>
<gene>
    <name evidence="2" type="ORF">B0I29_11178</name>
</gene>
<feature type="domain" description="Gp5/Type VI secretion system Vgr protein OB-fold" evidence="1">
    <location>
        <begin position="24"/>
        <end position="97"/>
    </location>
</feature>
<dbReference type="Proteomes" id="UP000249341">
    <property type="component" value="Unassembled WGS sequence"/>
</dbReference>
<dbReference type="SUPFAM" id="SSF69349">
    <property type="entry name" value="Phage fibre proteins"/>
    <property type="match status" value="1"/>
</dbReference>
<dbReference type="Pfam" id="PF04717">
    <property type="entry name" value="Phage_base_V"/>
    <property type="match status" value="1"/>
</dbReference>
<dbReference type="InterPro" id="IPR006531">
    <property type="entry name" value="Gp5/Vgr_OB"/>
</dbReference>
<comment type="caution">
    <text evidence="2">The sequence shown here is derived from an EMBL/GenBank/DDBJ whole genome shotgun (WGS) entry which is preliminary data.</text>
</comment>
<evidence type="ECO:0000259" key="1">
    <source>
        <dbReference type="Pfam" id="PF04717"/>
    </source>
</evidence>
<dbReference type="SUPFAM" id="SSF69255">
    <property type="entry name" value="gp5 N-terminal domain-like"/>
    <property type="match status" value="1"/>
</dbReference>
<protein>
    <recommendedName>
        <fullName evidence="1">Gp5/Type VI secretion system Vgr protein OB-fold domain-containing protein</fullName>
    </recommendedName>
</protein>
<reference evidence="2 3" key="1">
    <citation type="submission" date="2018-06" db="EMBL/GenBank/DDBJ databases">
        <title>Genomic Encyclopedia of Type Strains, Phase III (KMG-III): the genomes of soil and plant-associated and newly described type strains.</title>
        <authorList>
            <person name="Whitman W."/>
        </authorList>
    </citation>
    <scope>NUCLEOTIDE SEQUENCE [LARGE SCALE GENOMIC DNA]</scope>
    <source>
        <strain evidence="2 3">CGMCC 4.7090</strain>
    </source>
</reference>
<name>A0A327Z807_9ACTN</name>
<dbReference type="Gene3D" id="2.40.50.230">
    <property type="entry name" value="Gp5 N-terminal domain"/>
    <property type="match status" value="1"/>
</dbReference>
<keyword evidence="3" id="KW-1185">Reference proteome</keyword>
<organism evidence="2 3">
    <name type="scientific">Actinoplanes lutulentus</name>
    <dbReference type="NCBI Taxonomy" id="1287878"/>
    <lineage>
        <taxon>Bacteria</taxon>
        <taxon>Bacillati</taxon>
        <taxon>Actinomycetota</taxon>
        <taxon>Actinomycetes</taxon>
        <taxon>Micromonosporales</taxon>
        <taxon>Micromonosporaceae</taxon>
        <taxon>Actinoplanes</taxon>
    </lineage>
</organism>
<dbReference type="OrthoDB" id="1907165at2"/>